<evidence type="ECO:0000313" key="2">
    <source>
        <dbReference type="Proteomes" id="UP000681340"/>
    </source>
</evidence>
<dbReference type="Proteomes" id="UP000681340">
    <property type="component" value="Unassembled WGS sequence"/>
</dbReference>
<dbReference type="NCBIfam" id="TIGR01509">
    <property type="entry name" value="HAD-SF-IA-v3"/>
    <property type="match status" value="1"/>
</dbReference>
<dbReference type="AlphaFoldDB" id="A0A919SNB8"/>
<dbReference type="SFLD" id="SFLDG01129">
    <property type="entry name" value="C1.5:_HAD__Beta-PGM__Phosphata"/>
    <property type="match status" value="1"/>
</dbReference>
<evidence type="ECO:0000313" key="1">
    <source>
        <dbReference type="EMBL" id="GIM74644.1"/>
    </source>
</evidence>
<dbReference type="EMBL" id="BOQL01000052">
    <property type="protein sequence ID" value="GIM74644.1"/>
    <property type="molecule type" value="Genomic_DNA"/>
</dbReference>
<organism evidence="1 2">
    <name type="scientific">Actinoplanes auranticolor</name>
    <dbReference type="NCBI Taxonomy" id="47988"/>
    <lineage>
        <taxon>Bacteria</taxon>
        <taxon>Bacillati</taxon>
        <taxon>Actinomycetota</taxon>
        <taxon>Actinomycetes</taxon>
        <taxon>Micromonosporales</taxon>
        <taxon>Micromonosporaceae</taxon>
        <taxon>Actinoplanes</taxon>
    </lineage>
</organism>
<dbReference type="RefSeq" id="WP_212992102.1">
    <property type="nucleotide sequence ID" value="NZ_BAABEA010000002.1"/>
</dbReference>
<dbReference type="Pfam" id="PF00702">
    <property type="entry name" value="Hydrolase"/>
    <property type="match status" value="1"/>
</dbReference>
<reference evidence="1" key="1">
    <citation type="submission" date="2021-03" db="EMBL/GenBank/DDBJ databases">
        <title>Whole genome shotgun sequence of Actinoplanes auranticolor NBRC 12245.</title>
        <authorList>
            <person name="Komaki H."/>
            <person name="Tamura T."/>
        </authorList>
    </citation>
    <scope>NUCLEOTIDE SEQUENCE</scope>
    <source>
        <strain evidence="1">NBRC 12245</strain>
    </source>
</reference>
<gene>
    <name evidence="1" type="ORF">Aau02nite_61980</name>
</gene>
<proteinExistence type="predicted"/>
<sequence length="205" mass="22599">MLRQPAQAMLIDLDGVLRRWDPAVPAAVEESYGLAPGTLIETAMSWELLRPAVAGEITDAEWMRLVAMRLPLPEADAKAAVARWQEHRGTIDEEVLAFVREVRAAGRPVGLATNATDLLRGDLTELGLADEFDTVVSSWELKVHKPAPEFFTRACAALDVEPPWVLFVDDDDRAVRGARVAKMPALRWTGPQNIPYLRKALALPA</sequence>
<dbReference type="PRINTS" id="PR00413">
    <property type="entry name" value="HADHALOGNASE"/>
</dbReference>
<dbReference type="Gene3D" id="3.40.50.1000">
    <property type="entry name" value="HAD superfamily/HAD-like"/>
    <property type="match status" value="1"/>
</dbReference>
<dbReference type="InterPro" id="IPR006439">
    <property type="entry name" value="HAD-SF_hydro_IA"/>
</dbReference>
<protein>
    <submittedName>
        <fullName evidence="1">Haloacid dehalogenase</fullName>
    </submittedName>
</protein>
<dbReference type="PANTHER" id="PTHR43611:SF3">
    <property type="entry name" value="FLAVIN MONONUCLEOTIDE HYDROLASE 1, CHLOROPLATIC"/>
    <property type="match status" value="1"/>
</dbReference>
<name>A0A919SNB8_9ACTN</name>
<accession>A0A919SNB8</accession>
<dbReference type="SFLD" id="SFLDS00003">
    <property type="entry name" value="Haloacid_Dehalogenase"/>
    <property type="match status" value="1"/>
</dbReference>
<dbReference type="InterPro" id="IPR036412">
    <property type="entry name" value="HAD-like_sf"/>
</dbReference>
<comment type="caution">
    <text evidence="1">The sequence shown here is derived from an EMBL/GenBank/DDBJ whole genome shotgun (WGS) entry which is preliminary data.</text>
</comment>
<dbReference type="PANTHER" id="PTHR43611">
    <property type="entry name" value="ALPHA-D-GLUCOSE 1-PHOSPHATE PHOSPHATASE"/>
    <property type="match status" value="1"/>
</dbReference>
<dbReference type="InterPro" id="IPR023214">
    <property type="entry name" value="HAD_sf"/>
</dbReference>
<dbReference type="SUPFAM" id="SSF56784">
    <property type="entry name" value="HAD-like"/>
    <property type="match status" value="1"/>
</dbReference>
<keyword evidence="2" id="KW-1185">Reference proteome</keyword>